<dbReference type="KEGG" id="cdrk:B9W14_20410"/>
<sequence>MADTKLRNDASSSTDGTVYQFYVALKYAFELPINKKLFIERFGDVTIESVSQIEVKKYQENLTDSHENLWNTLYNWLDSKFIINDIEVLMLLTTQSIGPRSTLKDWNLKDSNQKLKILEEIYKKYLKQKKRDKSKEELMKNVLELENRKRLETVLSKFIIVDSTPDDVELFNQLCMKYARFIPKNNQDKYIKALLGYVISPKEKGKDKWEIMCSAFDTECQELAGVFVNGTNLFPRNTCSEILQYDKYKEHLFVKKIKEINYHEEIKTAIKEYAEIHSLVINEFLRRQVCKKKYDEYEDEIKKDYKRLYRKACRNVSSGNFIKESQNFYDDIMTESAPQFMNYIDTPKTFRNGILHINANDTKEDVKWKLGVNNG</sequence>
<reference evidence="3" key="1">
    <citation type="submission" date="2017-04" db="EMBL/GenBank/DDBJ databases">
        <authorList>
            <person name="Song Y."/>
            <person name="Cho B.-K."/>
        </authorList>
    </citation>
    <scope>NUCLEOTIDE SEQUENCE [LARGE SCALE GENOMIC DNA]</scope>
    <source>
        <strain evidence="3">SL1</strain>
    </source>
</reference>
<dbReference type="RefSeq" id="WP_032077312.1">
    <property type="nucleotide sequence ID" value="NZ_CP020953.1"/>
</dbReference>
<feature type="coiled-coil region" evidence="1">
    <location>
        <begin position="108"/>
        <end position="146"/>
    </location>
</feature>
<proteinExistence type="predicted"/>
<dbReference type="OrthoDB" id="2786695at2"/>
<evidence type="ECO:0000256" key="1">
    <source>
        <dbReference type="SAM" id="Coils"/>
    </source>
</evidence>
<evidence type="ECO:0000313" key="3">
    <source>
        <dbReference type="Proteomes" id="UP000244910"/>
    </source>
</evidence>
<gene>
    <name evidence="2" type="ORF">B9W14_20410</name>
</gene>
<dbReference type="EMBL" id="CP020953">
    <property type="protein sequence ID" value="AWI06759.1"/>
    <property type="molecule type" value="Genomic_DNA"/>
</dbReference>
<accession>A0A2U8DVT7</accession>
<name>A0A2U8DVT7_9CLOT</name>
<keyword evidence="3" id="KW-1185">Reference proteome</keyword>
<evidence type="ECO:0008006" key="4">
    <source>
        <dbReference type="Google" id="ProtNLM"/>
    </source>
</evidence>
<dbReference type="AlphaFoldDB" id="A0A2U8DVT7"/>
<keyword evidence="1" id="KW-0175">Coiled coil</keyword>
<organism evidence="2 3">
    <name type="scientific">Clostridium drakei</name>
    <dbReference type="NCBI Taxonomy" id="332101"/>
    <lineage>
        <taxon>Bacteria</taxon>
        <taxon>Bacillati</taxon>
        <taxon>Bacillota</taxon>
        <taxon>Clostridia</taxon>
        <taxon>Eubacteriales</taxon>
        <taxon>Clostridiaceae</taxon>
        <taxon>Clostridium</taxon>
    </lineage>
</organism>
<evidence type="ECO:0000313" key="2">
    <source>
        <dbReference type="EMBL" id="AWI06759.1"/>
    </source>
</evidence>
<dbReference type="Proteomes" id="UP000244910">
    <property type="component" value="Chromosome"/>
</dbReference>
<protein>
    <recommendedName>
        <fullName evidence="4">CD-NTase associated protein 4-like DNA endonuclease domain-containing protein</fullName>
    </recommendedName>
</protein>